<reference evidence="1" key="1">
    <citation type="submission" date="2018-05" db="EMBL/GenBank/DDBJ databases">
        <authorList>
            <person name="Lanie J.A."/>
            <person name="Ng W.-L."/>
            <person name="Kazmierczak K.M."/>
            <person name="Andrzejewski T.M."/>
            <person name="Davidsen T.M."/>
            <person name="Wayne K.J."/>
            <person name="Tettelin H."/>
            <person name="Glass J.I."/>
            <person name="Rusch D."/>
            <person name="Podicherti R."/>
            <person name="Tsui H.-C.T."/>
            <person name="Winkler M.E."/>
        </authorList>
    </citation>
    <scope>NUCLEOTIDE SEQUENCE</scope>
</reference>
<dbReference type="AlphaFoldDB" id="A0A382HYR8"/>
<dbReference type="InterPro" id="IPR011008">
    <property type="entry name" value="Dimeric_a/b-barrel"/>
</dbReference>
<gene>
    <name evidence="1" type="ORF">METZ01_LOCUS245408</name>
</gene>
<evidence type="ECO:0008006" key="2">
    <source>
        <dbReference type="Google" id="ProtNLM"/>
    </source>
</evidence>
<proteinExistence type="predicted"/>
<evidence type="ECO:0000313" key="1">
    <source>
        <dbReference type="EMBL" id="SVB92554.1"/>
    </source>
</evidence>
<protein>
    <recommendedName>
        <fullName evidence="2">ABM domain-containing protein</fullName>
    </recommendedName>
</protein>
<name>A0A382HYR8_9ZZZZ</name>
<dbReference type="EMBL" id="UINC01064161">
    <property type="protein sequence ID" value="SVB92554.1"/>
    <property type="molecule type" value="Genomic_DNA"/>
</dbReference>
<organism evidence="1">
    <name type="scientific">marine metagenome</name>
    <dbReference type="NCBI Taxonomy" id="408172"/>
    <lineage>
        <taxon>unclassified sequences</taxon>
        <taxon>metagenomes</taxon>
        <taxon>ecological metagenomes</taxon>
    </lineage>
</organism>
<sequence length="56" mass="6406">MAAYTIATHPVRDFDAWKATFDQFEPIRKEAGERSAVVLRHADDPNMVTIINTWDS</sequence>
<feature type="non-terminal residue" evidence="1">
    <location>
        <position position="56"/>
    </location>
</feature>
<dbReference type="SUPFAM" id="SSF54909">
    <property type="entry name" value="Dimeric alpha+beta barrel"/>
    <property type="match status" value="1"/>
</dbReference>
<accession>A0A382HYR8</accession>